<dbReference type="InterPro" id="IPR046960">
    <property type="entry name" value="PPR_At4g14850-like_plant"/>
</dbReference>
<evidence type="ECO:0000313" key="4">
    <source>
        <dbReference type="Proteomes" id="UP001443914"/>
    </source>
</evidence>
<dbReference type="InterPro" id="IPR011990">
    <property type="entry name" value="TPR-like_helical_dom_sf"/>
</dbReference>
<dbReference type="SUPFAM" id="SSF48452">
    <property type="entry name" value="TPR-like"/>
    <property type="match status" value="1"/>
</dbReference>
<organism evidence="3 4">
    <name type="scientific">Saponaria officinalis</name>
    <name type="common">Common soapwort</name>
    <name type="synonym">Lychnis saponaria</name>
    <dbReference type="NCBI Taxonomy" id="3572"/>
    <lineage>
        <taxon>Eukaryota</taxon>
        <taxon>Viridiplantae</taxon>
        <taxon>Streptophyta</taxon>
        <taxon>Embryophyta</taxon>
        <taxon>Tracheophyta</taxon>
        <taxon>Spermatophyta</taxon>
        <taxon>Magnoliopsida</taxon>
        <taxon>eudicotyledons</taxon>
        <taxon>Gunneridae</taxon>
        <taxon>Pentapetalae</taxon>
        <taxon>Caryophyllales</taxon>
        <taxon>Caryophyllaceae</taxon>
        <taxon>Caryophylleae</taxon>
        <taxon>Saponaria</taxon>
    </lineage>
</organism>
<dbReference type="FunFam" id="1.25.40.10:FF:000242">
    <property type="entry name" value="Pentatricopeptide repeat-containing protein"/>
    <property type="match status" value="1"/>
</dbReference>
<dbReference type="Gene3D" id="1.25.40.10">
    <property type="entry name" value="Tetratricopeptide repeat domain"/>
    <property type="match status" value="3"/>
</dbReference>
<protein>
    <recommendedName>
        <fullName evidence="5">Pentatricopeptide repeat-containing protein</fullName>
    </recommendedName>
</protein>
<dbReference type="PANTHER" id="PTHR47926">
    <property type="entry name" value="PENTATRICOPEPTIDE REPEAT-CONTAINING PROTEIN"/>
    <property type="match status" value="1"/>
</dbReference>
<comment type="caution">
    <text evidence="3">The sequence shown here is derived from an EMBL/GenBank/DDBJ whole genome shotgun (WGS) entry which is preliminary data.</text>
</comment>
<dbReference type="EMBL" id="JBDFQZ010000004">
    <property type="protein sequence ID" value="KAK9733297.1"/>
    <property type="molecule type" value="Genomic_DNA"/>
</dbReference>
<evidence type="ECO:0000256" key="1">
    <source>
        <dbReference type="ARBA" id="ARBA00022737"/>
    </source>
</evidence>
<evidence type="ECO:0000313" key="3">
    <source>
        <dbReference type="EMBL" id="KAK9733297.1"/>
    </source>
</evidence>
<sequence length="453" mass="50295">MYKLLISKLGLCSSLKPLYQLHGFLILTGFYNDDIILSKFIETCSRVGLSHYGHSVFKRKYQPSIYVYNTMINSLSSDRSSAKESLFLFKNIRVVGLIPDSYTFPFVLKAVNRLLDGSVAKQVHGQVIRSGFQEDIHVAIALVRVYSTSGAHEIFESMKVKNVISWTSVISGYVHVKRPKEAIEIFQRMRGEGVELDEVALLAALSACVDLGALELGKWIHRFIDQHRLHMTVSLCNASKALQVFERMTYKNVVSWTTIILGLASHAGTRPNEITFIGILSACSHVGLVESGRSYFNSMSCKYGITPKIQHYGCIIDLLGRAGSLQEAEDLVRSMPFNANAAIWGSLLASARTQGDSSLATKTLERLSILEPTNSGNYTLLSNTYATLGKWNEARLVRKTMRSSGLKKLTGGSFIEVNGCIHNFVAGIITNPEAKVIDQMEKDEMKENYLLTG</sequence>
<dbReference type="PANTHER" id="PTHR47926:SF432">
    <property type="entry name" value="(WILD MALAYSIAN BANANA) HYPOTHETICAL PROTEIN"/>
    <property type="match status" value="1"/>
</dbReference>
<dbReference type="Pfam" id="PF01535">
    <property type="entry name" value="PPR"/>
    <property type="match status" value="2"/>
</dbReference>
<dbReference type="AlphaFoldDB" id="A0AAW1LI39"/>
<keyword evidence="4" id="KW-1185">Reference proteome</keyword>
<gene>
    <name evidence="3" type="ORF">RND81_04G058300</name>
</gene>
<proteinExistence type="predicted"/>
<dbReference type="NCBIfam" id="TIGR00756">
    <property type="entry name" value="PPR"/>
    <property type="match status" value="1"/>
</dbReference>
<evidence type="ECO:0000256" key="2">
    <source>
        <dbReference type="PROSITE-ProRule" id="PRU00708"/>
    </source>
</evidence>
<dbReference type="GO" id="GO:0003723">
    <property type="term" value="F:RNA binding"/>
    <property type="evidence" value="ECO:0007669"/>
    <property type="project" value="InterPro"/>
</dbReference>
<dbReference type="FunFam" id="1.25.40.10:FF:000427">
    <property type="entry name" value="Pentatricopeptide repeat-containing protein chloroplastic"/>
    <property type="match status" value="1"/>
</dbReference>
<dbReference type="Proteomes" id="UP001443914">
    <property type="component" value="Unassembled WGS sequence"/>
</dbReference>
<name>A0AAW1LI39_SAPOF</name>
<reference evidence="3" key="1">
    <citation type="submission" date="2024-03" db="EMBL/GenBank/DDBJ databases">
        <title>WGS assembly of Saponaria officinalis var. Norfolk2.</title>
        <authorList>
            <person name="Jenkins J."/>
            <person name="Shu S."/>
            <person name="Grimwood J."/>
            <person name="Barry K."/>
            <person name="Goodstein D."/>
            <person name="Schmutz J."/>
            <person name="Leebens-Mack J."/>
            <person name="Osbourn A."/>
        </authorList>
    </citation>
    <scope>NUCLEOTIDE SEQUENCE [LARGE SCALE GENOMIC DNA]</scope>
    <source>
        <strain evidence="3">JIC</strain>
    </source>
</reference>
<accession>A0AAW1LI39</accession>
<dbReference type="Pfam" id="PF20431">
    <property type="entry name" value="E_motif"/>
    <property type="match status" value="1"/>
</dbReference>
<dbReference type="PROSITE" id="PS51375">
    <property type="entry name" value="PPR"/>
    <property type="match status" value="2"/>
</dbReference>
<evidence type="ECO:0008006" key="5">
    <source>
        <dbReference type="Google" id="ProtNLM"/>
    </source>
</evidence>
<feature type="repeat" description="PPR" evidence="2">
    <location>
        <begin position="162"/>
        <end position="196"/>
    </location>
</feature>
<keyword evidence="1" id="KW-0677">Repeat</keyword>
<dbReference type="GO" id="GO:0009451">
    <property type="term" value="P:RNA modification"/>
    <property type="evidence" value="ECO:0007669"/>
    <property type="project" value="InterPro"/>
</dbReference>
<dbReference type="InterPro" id="IPR046848">
    <property type="entry name" value="E_motif"/>
</dbReference>
<dbReference type="InterPro" id="IPR002885">
    <property type="entry name" value="PPR_rpt"/>
</dbReference>
<feature type="repeat" description="PPR" evidence="2">
    <location>
        <begin position="374"/>
        <end position="408"/>
    </location>
</feature>